<protein>
    <submittedName>
        <fullName evidence="2">Unnamed protein product</fullName>
    </submittedName>
</protein>
<keyword evidence="3" id="KW-1185">Reference proteome</keyword>
<evidence type="ECO:0000313" key="2">
    <source>
        <dbReference type="EMBL" id="GMF15684.1"/>
    </source>
</evidence>
<evidence type="ECO:0000256" key="1">
    <source>
        <dbReference type="SAM" id="MobiDB-lite"/>
    </source>
</evidence>
<organism evidence="2 3">
    <name type="scientific">Phytophthora fragariaefolia</name>
    <dbReference type="NCBI Taxonomy" id="1490495"/>
    <lineage>
        <taxon>Eukaryota</taxon>
        <taxon>Sar</taxon>
        <taxon>Stramenopiles</taxon>
        <taxon>Oomycota</taxon>
        <taxon>Peronosporomycetes</taxon>
        <taxon>Peronosporales</taxon>
        <taxon>Peronosporaceae</taxon>
        <taxon>Phytophthora</taxon>
    </lineage>
</organism>
<evidence type="ECO:0000313" key="3">
    <source>
        <dbReference type="Proteomes" id="UP001165121"/>
    </source>
</evidence>
<feature type="region of interest" description="Disordered" evidence="1">
    <location>
        <begin position="71"/>
        <end position="94"/>
    </location>
</feature>
<reference evidence="2" key="1">
    <citation type="submission" date="2023-04" db="EMBL/GenBank/DDBJ databases">
        <title>Phytophthora fragariaefolia NBRC 109709.</title>
        <authorList>
            <person name="Ichikawa N."/>
            <person name="Sato H."/>
            <person name="Tonouchi N."/>
        </authorList>
    </citation>
    <scope>NUCLEOTIDE SEQUENCE</scope>
    <source>
        <strain evidence="2">NBRC 109709</strain>
    </source>
</reference>
<name>A0A9W6TLR5_9STRA</name>
<dbReference type="Proteomes" id="UP001165121">
    <property type="component" value="Unassembled WGS sequence"/>
</dbReference>
<comment type="caution">
    <text evidence="2">The sequence shown here is derived from an EMBL/GenBank/DDBJ whole genome shotgun (WGS) entry which is preliminary data.</text>
</comment>
<gene>
    <name evidence="2" type="ORF">Pfra01_000051800</name>
</gene>
<sequence length="94" mass="10462">MGAVMLAVTVTKVRSGKVIVPAVNAKNEQARLPMKQELGKWIPIESSLELLEMNGELRRDQINEWLDGLGGSDVPLDDEQEVNKGTEDRVGNWF</sequence>
<feature type="compositionally biased region" description="Basic and acidic residues" evidence="1">
    <location>
        <begin position="81"/>
        <end position="94"/>
    </location>
</feature>
<accession>A0A9W6TLR5</accession>
<dbReference type="EMBL" id="BSXT01000041">
    <property type="protein sequence ID" value="GMF15684.1"/>
    <property type="molecule type" value="Genomic_DNA"/>
</dbReference>
<dbReference type="AlphaFoldDB" id="A0A9W6TLR5"/>
<dbReference type="OrthoDB" id="10423920at2759"/>
<proteinExistence type="predicted"/>